<comment type="similarity">
    <text evidence="1">Belongs to the clavaminate synthase family.</text>
</comment>
<keyword evidence="4" id="KW-0408">Iron</keyword>
<dbReference type="PIRSF" id="PIRSF019543">
    <property type="entry name" value="Clavaminate_syn"/>
    <property type="match status" value="1"/>
</dbReference>
<evidence type="ECO:0000256" key="2">
    <source>
        <dbReference type="ARBA" id="ARBA00022723"/>
    </source>
</evidence>
<evidence type="ECO:0000313" key="7">
    <source>
        <dbReference type="Proteomes" id="UP000280698"/>
    </source>
</evidence>
<dbReference type="Proteomes" id="UP000280698">
    <property type="component" value="Unassembled WGS sequence"/>
</dbReference>
<accession>A0ABX9WNQ8</accession>
<dbReference type="InterPro" id="IPR014503">
    <property type="entry name" value="Clavaminate_syn-like"/>
</dbReference>
<keyword evidence="3" id="KW-0560">Oxidoreductase</keyword>
<evidence type="ECO:0000313" key="6">
    <source>
        <dbReference type="EMBL" id="RNM00612.1"/>
    </source>
</evidence>
<organism evidence="6 7">
    <name type="scientific">Micromonospora solifontis</name>
    <dbReference type="NCBI Taxonomy" id="2487138"/>
    <lineage>
        <taxon>Bacteria</taxon>
        <taxon>Bacillati</taxon>
        <taxon>Actinomycetota</taxon>
        <taxon>Actinomycetes</taxon>
        <taxon>Micromonosporales</taxon>
        <taxon>Micromonosporaceae</taxon>
        <taxon>Micromonospora</taxon>
    </lineage>
</organism>
<dbReference type="Gene3D" id="3.60.130.10">
    <property type="entry name" value="Clavaminate synthase-like"/>
    <property type="match status" value="1"/>
</dbReference>
<evidence type="ECO:0000256" key="3">
    <source>
        <dbReference type="ARBA" id="ARBA00023002"/>
    </source>
</evidence>
<feature type="domain" description="TauD/TfdA-like" evidence="5">
    <location>
        <begin position="124"/>
        <end position="308"/>
    </location>
</feature>
<reference evidence="6 7" key="1">
    <citation type="submission" date="2018-11" db="EMBL/GenBank/DDBJ databases">
        <title>Micromonospora sp. PPF5-17, a new actinomycetes isolated from a hot spring soil.</title>
        <authorList>
            <person name="Thawai C."/>
        </authorList>
    </citation>
    <scope>NUCLEOTIDE SEQUENCE [LARGE SCALE GENOMIC DNA]</scope>
    <source>
        <strain evidence="6 7">PPF5-17</strain>
    </source>
</reference>
<dbReference type="InterPro" id="IPR042098">
    <property type="entry name" value="TauD-like_sf"/>
</dbReference>
<keyword evidence="7" id="KW-1185">Reference proteome</keyword>
<protein>
    <submittedName>
        <fullName evidence="6">Clavaminate synthase</fullName>
    </submittedName>
</protein>
<name>A0ABX9WNQ8_9ACTN</name>
<dbReference type="Pfam" id="PF02668">
    <property type="entry name" value="TauD"/>
    <property type="match status" value="1"/>
</dbReference>
<dbReference type="SUPFAM" id="SSF51197">
    <property type="entry name" value="Clavaminate synthase-like"/>
    <property type="match status" value="1"/>
</dbReference>
<keyword evidence="2" id="KW-0479">Metal-binding</keyword>
<evidence type="ECO:0000259" key="5">
    <source>
        <dbReference type="Pfam" id="PF02668"/>
    </source>
</evidence>
<gene>
    <name evidence="6" type="ORF">EFE23_05185</name>
</gene>
<dbReference type="EMBL" id="RJLN01000009">
    <property type="protein sequence ID" value="RNM00612.1"/>
    <property type="molecule type" value="Genomic_DNA"/>
</dbReference>
<evidence type="ECO:0000256" key="4">
    <source>
        <dbReference type="ARBA" id="ARBA00023004"/>
    </source>
</evidence>
<sequence>MTKLDQSTGAAQGLALELTDDERAALRELAEELVAAPPALLDDLTWVAQARRASCRLPLRLRQTLRAFRDDAGPTGSLILRGLPFGEDDLPDTPTVRESVERATTVPAVVAVLIGLHLGEVIAYRNEKTGALVQNVVPVPGLEGTQSNAGSVPLEFHVENAFHPQRPDYVGLLCLRNDHAKRAGTLVTCIRQALPLLEETDRKVLREPRFITAPPPSFHHGDRTMPHAVLVGSPEDPNICLDLNATTALDDEAREVMARLKQVLTDVSTALVLQSGSMAIIDNRLVLHGRTEFTPRFDGRDRWLHRVYVHLDNRRTRVHRQDARPVLN</sequence>
<evidence type="ECO:0000256" key="1">
    <source>
        <dbReference type="ARBA" id="ARBA00008425"/>
    </source>
</evidence>
<dbReference type="InterPro" id="IPR003819">
    <property type="entry name" value="TauD/TfdA-like"/>
</dbReference>
<comment type="caution">
    <text evidence="6">The sequence shown here is derived from an EMBL/GenBank/DDBJ whole genome shotgun (WGS) entry which is preliminary data.</text>
</comment>
<proteinExistence type="inferred from homology"/>
<dbReference type="RefSeq" id="WP_123239731.1">
    <property type="nucleotide sequence ID" value="NZ_JAAHBY010000009.1"/>
</dbReference>